<reference evidence="6 7" key="1">
    <citation type="submission" date="2024-01" db="EMBL/GenBank/DDBJ databases">
        <title>A telomere-to-telomere, gap-free genome of sweet tea (Lithocarpus litseifolius).</title>
        <authorList>
            <person name="Zhou J."/>
        </authorList>
    </citation>
    <scope>NUCLEOTIDE SEQUENCE [LARGE SCALE GENOMIC DNA]</scope>
    <source>
        <strain evidence="6">Zhou-2022a</strain>
        <tissue evidence="6">Leaf</tissue>
    </source>
</reference>
<protein>
    <recommendedName>
        <fullName evidence="8">GDSL esterase/lipase At5g03610-like</fullName>
    </recommendedName>
</protein>
<keyword evidence="4" id="KW-0443">Lipid metabolism</keyword>
<proteinExistence type="inferred from homology"/>
<dbReference type="InterPro" id="IPR036514">
    <property type="entry name" value="SGNH_hydro_sf"/>
</dbReference>
<accession>A0AAW2BKR5</accession>
<dbReference type="InterPro" id="IPR035669">
    <property type="entry name" value="SGNH_plant_lipase-like"/>
</dbReference>
<keyword evidence="5" id="KW-0732">Signal</keyword>
<evidence type="ECO:0000256" key="2">
    <source>
        <dbReference type="ARBA" id="ARBA00022801"/>
    </source>
</evidence>
<dbReference type="Proteomes" id="UP001459277">
    <property type="component" value="Unassembled WGS sequence"/>
</dbReference>
<evidence type="ECO:0000256" key="1">
    <source>
        <dbReference type="ARBA" id="ARBA00008668"/>
    </source>
</evidence>
<dbReference type="GO" id="GO:0016788">
    <property type="term" value="F:hydrolase activity, acting on ester bonds"/>
    <property type="evidence" value="ECO:0007669"/>
    <property type="project" value="InterPro"/>
</dbReference>
<dbReference type="SUPFAM" id="SSF52266">
    <property type="entry name" value="SGNH hydrolase"/>
    <property type="match status" value="1"/>
</dbReference>
<dbReference type="Gene3D" id="3.40.50.1110">
    <property type="entry name" value="SGNH hydrolase"/>
    <property type="match status" value="1"/>
</dbReference>
<evidence type="ECO:0000256" key="4">
    <source>
        <dbReference type="ARBA" id="ARBA00023098"/>
    </source>
</evidence>
<dbReference type="InterPro" id="IPR001087">
    <property type="entry name" value="GDSL"/>
</dbReference>
<sequence length="359" mass="39802">MDTQKLLITVLCFFLLFLLSGEQVVQARLAHHHHHHHHHHRLFNFRPSKLFVFGDSYADTGNNKKSEANSWKYPYGITFPGKPAGRYSDGRVLTDFLAKFIGLKSPIPYRLREDGVNDLKYGMNFAFGGTGVFKTLVSDPNMTTQIDFFQELIKTNAFNASDVESSVALVTLSGNDYSAYEVRGGTAQGFPSFITSVVNQLKVNLKRIHGLGVKKIAVAALQPLGCLPRSTIKSSFQQCNGTENSLVSFHNLLLQQAVAKLNNETKVSTFVVLNLYDSFMSVLKNKGDQIGSIKFENPLKPCCGGISSEYYCGSVDVNGTKKYTVCDDPEAAFFWDSAHPTQEGWSAVFSALQTTLEQL</sequence>
<evidence type="ECO:0008006" key="8">
    <source>
        <dbReference type="Google" id="ProtNLM"/>
    </source>
</evidence>
<feature type="signal peptide" evidence="5">
    <location>
        <begin position="1"/>
        <end position="27"/>
    </location>
</feature>
<comment type="similarity">
    <text evidence="1">Belongs to the 'GDSL' lipolytic enzyme family.</text>
</comment>
<keyword evidence="2" id="KW-0378">Hydrolase</keyword>
<evidence type="ECO:0000313" key="7">
    <source>
        <dbReference type="Proteomes" id="UP001459277"/>
    </source>
</evidence>
<dbReference type="GO" id="GO:0016042">
    <property type="term" value="P:lipid catabolic process"/>
    <property type="evidence" value="ECO:0007669"/>
    <property type="project" value="UniProtKB-KW"/>
</dbReference>
<dbReference type="AlphaFoldDB" id="A0AAW2BKR5"/>
<dbReference type="Pfam" id="PF00657">
    <property type="entry name" value="Lipase_GDSL"/>
    <property type="match status" value="1"/>
</dbReference>
<evidence type="ECO:0000256" key="3">
    <source>
        <dbReference type="ARBA" id="ARBA00022963"/>
    </source>
</evidence>
<name>A0AAW2BKR5_9ROSI</name>
<comment type="caution">
    <text evidence="6">The sequence shown here is derived from an EMBL/GenBank/DDBJ whole genome shotgun (WGS) entry which is preliminary data.</text>
</comment>
<dbReference type="CDD" id="cd01837">
    <property type="entry name" value="SGNH_plant_lipase_like"/>
    <property type="match status" value="1"/>
</dbReference>
<dbReference type="PANTHER" id="PTHR46020">
    <property type="entry name" value="OSJNBB0059K02.9 PROTEIN"/>
    <property type="match status" value="1"/>
</dbReference>
<feature type="chain" id="PRO_5043946223" description="GDSL esterase/lipase At5g03610-like" evidence="5">
    <location>
        <begin position="28"/>
        <end position="359"/>
    </location>
</feature>
<keyword evidence="3" id="KW-0442">Lipid degradation</keyword>
<evidence type="ECO:0000256" key="5">
    <source>
        <dbReference type="SAM" id="SignalP"/>
    </source>
</evidence>
<gene>
    <name evidence="6" type="ORF">SO802_030728</name>
</gene>
<evidence type="ECO:0000313" key="6">
    <source>
        <dbReference type="EMBL" id="KAK9985777.1"/>
    </source>
</evidence>
<dbReference type="EMBL" id="JAZDWU010000011">
    <property type="protein sequence ID" value="KAK9985777.1"/>
    <property type="molecule type" value="Genomic_DNA"/>
</dbReference>
<dbReference type="PANTHER" id="PTHR46020:SF32">
    <property type="entry name" value="GDSL ESTERASE_LIPASE"/>
    <property type="match status" value="1"/>
</dbReference>
<organism evidence="6 7">
    <name type="scientific">Lithocarpus litseifolius</name>
    <dbReference type="NCBI Taxonomy" id="425828"/>
    <lineage>
        <taxon>Eukaryota</taxon>
        <taxon>Viridiplantae</taxon>
        <taxon>Streptophyta</taxon>
        <taxon>Embryophyta</taxon>
        <taxon>Tracheophyta</taxon>
        <taxon>Spermatophyta</taxon>
        <taxon>Magnoliopsida</taxon>
        <taxon>eudicotyledons</taxon>
        <taxon>Gunneridae</taxon>
        <taxon>Pentapetalae</taxon>
        <taxon>rosids</taxon>
        <taxon>fabids</taxon>
        <taxon>Fagales</taxon>
        <taxon>Fagaceae</taxon>
        <taxon>Lithocarpus</taxon>
    </lineage>
</organism>
<keyword evidence="7" id="KW-1185">Reference proteome</keyword>